<dbReference type="FunFam" id="3.40.640.10:FF:000084">
    <property type="entry name" value="IscS-like cysteine desulfurase"/>
    <property type="match status" value="1"/>
</dbReference>
<evidence type="ECO:0000313" key="12">
    <source>
        <dbReference type="EMBL" id="RBP68369.1"/>
    </source>
</evidence>
<evidence type="ECO:0000256" key="1">
    <source>
        <dbReference type="ARBA" id="ARBA00001933"/>
    </source>
</evidence>
<dbReference type="GO" id="GO:0051536">
    <property type="term" value="F:iron-sulfur cluster binding"/>
    <property type="evidence" value="ECO:0007669"/>
    <property type="project" value="UniProtKB-KW"/>
</dbReference>
<keyword evidence="13" id="KW-1185">Reference proteome</keyword>
<dbReference type="GO" id="GO:0031071">
    <property type="term" value="F:cysteine desulfurase activity"/>
    <property type="evidence" value="ECO:0007669"/>
    <property type="project" value="UniProtKB-EC"/>
</dbReference>
<name>A0A366IES4_9FIRM</name>
<dbReference type="InterPro" id="IPR020578">
    <property type="entry name" value="Aminotrans_V_PyrdxlP_BS"/>
</dbReference>
<comment type="cofactor">
    <cofactor evidence="1 10">
        <name>pyridoxal 5'-phosphate</name>
        <dbReference type="ChEBI" id="CHEBI:597326"/>
    </cofactor>
</comment>
<evidence type="ECO:0000256" key="9">
    <source>
        <dbReference type="ARBA" id="ARBA00050776"/>
    </source>
</evidence>
<dbReference type="Pfam" id="PF00266">
    <property type="entry name" value="Aminotran_5"/>
    <property type="match status" value="1"/>
</dbReference>
<keyword evidence="7" id="KW-0408">Iron</keyword>
<evidence type="ECO:0000256" key="8">
    <source>
        <dbReference type="ARBA" id="ARBA00023014"/>
    </source>
</evidence>
<dbReference type="PANTHER" id="PTHR11601">
    <property type="entry name" value="CYSTEINE DESULFURYLASE FAMILY MEMBER"/>
    <property type="match status" value="1"/>
</dbReference>
<dbReference type="Gene3D" id="1.10.260.50">
    <property type="match status" value="1"/>
</dbReference>
<dbReference type="EMBL" id="QNRX01000003">
    <property type="protein sequence ID" value="RBP68369.1"/>
    <property type="molecule type" value="Genomic_DNA"/>
</dbReference>
<protein>
    <recommendedName>
        <fullName evidence="3">cysteine desulfurase</fullName>
        <ecNumber evidence="3">2.8.1.7</ecNumber>
    </recommendedName>
</protein>
<comment type="caution">
    <text evidence="12">The sequence shown here is derived from an EMBL/GenBank/DDBJ whole genome shotgun (WGS) entry which is preliminary data.</text>
</comment>
<keyword evidence="6" id="KW-0663">Pyridoxal phosphate</keyword>
<dbReference type="EC" id="2.8.1.7" evidence="3"/>
<organism evidence="12 13">
    <name type="scientific">Alkalibaculum bacchi</name>
    <dbReference type="NCBI Taxonomy" id="645887"/>
    <lineage>
        <taxon>Bacteria</taxon>
        <taxon>Bacillati</taxon>
        <taxon>Bacillota</taxon>
        <taxon>Clostridia</taxon>
        <taxon>Eubacteriales</taxon>
        <taxon>Eubacteriaceae</taxon>
        <taxon>Alkalibaculum</taxon>
    </lineage>
</organism>
<dbReference type="Proteomes" id="UP000253490">
    <property type="component" value="Unassembled WGS sequence"/>
</dbReference>
<dbReference type="Gene3D" id="3.90.1150.10">
    <property type="entry name" value="Aspartate Aminotransferase, domain 1"/>
    <property type="match status" value="1"/>
</dbReference>
<dbReference type="InterPro" id="IPR015421">
    <property type="entry name" value="PyrdxlP-dep_Trfase_major"/>
</dbReference>
<dbReference type="InterPro" id="IPR016454">
    <property type="entry name" value="Cysteine_dSase"/>
</dbReference>
<sequence length="384" mass="42883">MIYLDNSATTRADEQVVTAMNKYFLECYGNPSSLHRMGLEAEKAMNKARKQVAGFLKVDEKTITFVSGGTEGNNLAIRSAINKNKRLGNKIITSAIEHPSVLEVFKSYENNGYDVFYIDVDKKGFLDLEQLEEALDDKTILVSIMKVNNEVGSIQNTREIAKIIKERSQYCIFHSDCVQAVGKVPVEPLSEGIDILTFSGHKIHGPKGIGAIYVRKDLALQPILFGGGQERGFRSGTENLPGVVGIGVAVEQLSQFQQQVDHLQALKSKAIELLKAELSGIHFNSDESEKYAPHVLNISIEDVKSEVLLHLLEKKEIFISSGSACTSKKNSQSHVLKSMNLSSKYIEGSLRISFSKYNTLEEIEYMVKMLKESVDNVRKFTRRR</sequence>
<dbReference type="SUPFAM" id="SSF53383">
    <property type="entry name" value="PLP-dependent transferases"/>
    <property type="match status" value="1"/>
</dbReference>
<comment type="catalytic activity">
    <reaction evidence="9">
        <text>(sulfur carrier)-H + L-cysteine = (sulfur carrier)-SH + L-alanine</text>
        <dbReference type="Rhea" id="RHEA:43892"/>
        <dbReference type="Rhea" id="RHEA-COMP:14737"/>
        <dbReference type="Rhea" id="RHEA-COMP:14739"/>
        <dbReference type="ChEBI" id="CHEBI:29917"/>
        <dbReference type="ChEBI" id="CHEBI:35235"/>
        <dbReference type="ChEBI" id="CHEBI:57972"/>
        <dbReference type="ChEBI" id="CHEBI:64428"/>
        <dbReference type="EC" id="2.8.1.7"/>
    </reaction>
</comment>
<evidence type="ECO:0000259" key="11">
    <source>
        <dbReference type="Pfam" id="PF00266"/>
    </source>
</evidence>
<dbReference type="PIRSF" id="PIRSF005572">
    <property type="entry name" value="NifS"/>
    <property type="match status" value="1"/>
</dbReference>
<dbReference type="Gene3D" id="3.40.640.10">
    <property type="entry name" value="Type I PLP-dependent aspartate aminotransferase-like (Major domain)"/>
    <property type="match status" value="1"/>
</dbReference>
<keyword evidence="5" id="KW-0479">Metal-binding</keyword>
<comment type="similarity">
    <text evidence="2">Belongs to the class-V pyridoxal-phosphate-dependent aminotransferase family. NifS/IscS subfamily.</text>
</comment>
<evidence type="ECO:0000256" key="2">
    <source>
        <dbReference type="ARBA" id="ARBA00006490"/>
    </source>
</evidence>
<evidence type="ECO:0000256" key="7">
    <source>
        <dbReference type="ARBA" id="ARBA00023004"/>
    </source>
</evidence>
<dbReference type="InterPro" id="IPR000192">
    <property type="entry name" value="Aminotrans_V_dom"/>
</dbReference>
<dbReference type="InterPro" id="IPR015424">
    <property type="entry name" value="PyrdxlP-dep_Trfase"/>
</dbReference>
<evidence type="ECO:0000256" key="3">
    <source>
        <dbReference type="ARBA" id="ARBA00012239"/>
    </source>
</evidence>
<keyword evidence="8" id="KW-0411">Iron-sulfur</keyword>
<gene>
    <name evidence="12" type="ORF">DES36_103131</name>
</gene>
<keyword evidence="4" id="KW-0808">Transferase</keyword>
<dbReference type="PANTHER" id="PTHR11601:SF34">
    <property type="entry name" value="CYSTEINE DESULFURASE"/>
    <property type="match status" value="1"/>
</dbReference>
<feature type="domain" description="Aminotransferase class V" evidence="11">
    <location>
        <begin position="2"/>
        <end position="365"/>
    </location>
</feature>
<evidence type="ECO:0000256" key="6">
    <source>
        <dbReference type="ARBA" id="ARBA00022898"/>
    </source>
</evidence>
<dbReference type="GO" id="GO:0046872">
    <property type="term" value="F:metal ion binding"/>
    <property type="evidence" value="ECO:0007669"/>
    <property type="project" value="UniProtKB-KW"/>
</dbReference>
<evidence type="ECO:0000256" key="4">
    <source>
        <dbReference type="ARBA" id="ARBA00022679"/>
    </source>
</evidence>
<dbReference type="PROSITE" id="PS00595">
    <property type="entry name" value="AA_TRANSFER_CLASS_5"/>
    <property type="match status" value="1"/>
</dbReference>
<reference evidence="12 13" key="1">
    <citation type="submission" date="2018-06" db="EMBL/GenBank/DDBJ databases">
        <title>Genomic Encyclopedia of Type Strains, Phase IV (KMG-IV): sequencing the most valuable type-strain genomes for metagenomic binning, comparative biology and taxonomic classification.</title>
        <authorList>
            <person name="Goeker M."/>
        </authorList>
    </citation>
    <scope>NUCLEOTIDE SEQUENCE [LARGE SCALE GENOMIC DNA]</scope>
    <source>
        <strain evidence="12 13">DSM 22112</strain>
    </source>
</reference>
<evidence type="ECO:0000313" key="13">
    <source>
        <dbReference type="Proteomes" id="UP000253490"/>
    </source>
</evidence>
<accession>A0A366IES4</accession>
<evidence type="ECO:0000256" key="10">
    <source>
        <dbReference type="RuleBase" id="RU004504"/>
    </source>
</evidence>
<dbReference type="AlphaFoldDB" id="A0A366IES4"/>
<dbReference type="InterPro" id="IPR015422">
    <property type="entry name" value="PyrdxlP-dep_Trfase_small"/>
</dbReference>
<dbReference type="RefSeq" id="WP_113919798.1">
    <property type="nucleotide sequence ID" value="NZ_QNRX01000003.1"/>
</dbReference>
<proteinExistence type="inferred from homology"/>
<dbReference type="OrthoDB" id="9808002at2"/>
<evidence type="ECO:0000256" key="5">
    <source>
        <dbReference type="ARBA" id="ARBA00022723"/>
    </source>
</evidence>